<comment type="caution">
    <text evidence="1">The sequence shown here is derived from an EMBL/GenBank/DDBJ whole genome shotgun (WGS) entry which is preliminary data.</text>
</comment>
<proteinExistence type="predicted"/>
<protein>
    <submittedName>
        <fullName evidence="1">Uncharacterized protein</fullName>
    </submittedName>
</protein>
<evidence type="ECO:0000313" key="2">
    <source>
        <dbReference type="Proteomes" id="UP001222027"/>
    </source>
</evidence>
<gene>
    <name evidence="1" type="ORF">OPV22_023070</name>
</gene>
<accession>A0AAV8QPV0</accession>
<dbReference type="Proteomes" id="UP001222027">
    <property type="component" value="Unassembled WGS sequence"/>
</dbReference>
<sequence>MAVAVYGEEEASCFAKGVVGVEGLGAAIPAKAVDLVEVSSEHVERDGGISRIQESEEDGVLMPDSKESKQMRPHLFDEAALQAFSFFLQ</sequence>
<dbReference type="AlphaFoldDB" id="A0AAV8QPV0"/>
<reference evidence="1 2" key="1">
    <citation type="submission" date="2022-12" db="EMBL/GenBank/DDBJ databases">
        <title>Chromosome-scale assembly of the Ensete ventricosum genome.</title>
        <authorList>
            <person name="Dussert Y."/>
            <person name="Stocks J."/>
            <person name="Wendawek A."/>
            <person name="Woldeyes F."/>
            <person name="Nichols R.A."/>
            <person name="Borrell J.S."/>
        </authorList>
    </citation>
    <scope>NUCLEOTIDE SEQUENCE [LARGE SCALE GENOMIC DNA]</scope>
    <source>
        <strain evidence="2">cv. Maze</strain>
        <tissue evidence="1">Seeds</tissue>
    </source>
</reference>
<keyword evidence="2" id="KW-1185">Reference proteome</keyword>
<evidence type="ECO:0000313" key="1">
    <source>
        <dbReference type="EMBL" id="KAJ8479343.1"/>
    </source>
</evidence>
<dbReference type="EMBL" id="JAQQAF010000006">
    <property type="protein sequence ID" value="KAJ8479343.1"/>
    <property type="molecule type" value="Genomic_DNA"/>
</dbReference>
<organism evidence="1 2">
    <name type="scientific">Ensete ventricosum</name>
    <name type="common">Abyssinian banana</name>
    <name type="synonym">Musa ensete</name>
    <dbReference type="NCBI Taxonomy" id="4639"/>
    <lineage>
        <taxon>Eukaryota</taxon>
        <taxon>Viridiplantae</taxon>
        <taxon>Streptophyta</taxon>
        <taxon>Embryophyta</taxon>
        <taxon>Tracheophyta</taxon>
        <taxon>Spermatophyta</taxon>
        <taxon>Magnoliopsida</taxon>
        <taxon>Liliopsida</taxon>
        <taxon>Zingiberales</taxon>
        <taxon>Musaceae</taxon>
        <taxon>Ensete</taxon>
    </lineage>
</organism>
<name>A0AAV8QPV0_ENSVE</name>